<keyword evidence="5" id="KW-1185">Reference proteome</keyword>
<dbReference type="EMBL" id="QXFT01001870">
    <property type="protein sequence ID" value="KAE9308593.1"/>
    <property type="molecule type" value="Genomic_DNA"/>
</dbReference>
<comment type="caution">
    <text evidence="1">The sequence shown here is derived from an EMBL/GenBank/DDBJ whole genome shotgun (WGS) entry which is preliminary data.</text>
</comment>
<sequence>MLIVDVDDDEFIVGSDLLVTIGIDLDRLLKQLCGHGDDDTSGDPIELEADDIPLILNEPQSSDDDIFAAVERLINRAVVNGFPLGRVATEGHYACVRCVALGAACGPTSQCAATGDTLTSRGSPYKV</sequence>
<dbReference type="Proteomes" id="UP000434957">
    <property type="component" value="Unassembled WGS sequence"/>
</dbReference>
<evidence type="ECO:0000313" key="1">
    <source>
        <dbReference type="EMBL" id="KAE8993044.1"/>
    </source>
</evidence>
<proteinExistence type="predicted"/>
<protein>
    <submittedName>
        <fullName evidence="1">Uncharacterized protein</fullName>
    </submittedName>
</protein>
<organism evidence="1 6">
    <name type="scientific">Phytophthora rubi</name>
    <dbReference type="NCBI Taxonomy" id="129364"/>
    <lineage>
        <taxon>Eukaryota</taxon>
        <taxon>Sar</taxon>
        <taxon>Stramenopiles</taxon>
        <taxon>Oomycota</taxon>
        <taxon>Peronosporomycetes</taxon>
        <taxon>Peronosporales</taxon>
        <taxon>Peronosporaceae</taxon>
        <taxon>Phytophthora</taxon>
    </lineage>
</organism>
<name>A0A6A3JLP1_9STRA</name>
<gene>
    <name evidence="2" type="ORF">PR001_g19868</name>
    <name evidence="1" type="ORF">PR002_g20359</name>
    <name evidence="3" type="ORF">PR003_g20707</name>
</gene>
<dbReference type="Proteomes" id="UP000429607">
    <property type="component" value="Unassembled WGS sequence"/>
</dbReference>
<evidence type="ECO:0000313" key="2">
    <source>
        <dbReference type="EMBL" id="KAE8996418.1"/>
    </source>
</evidence>
<dbReference type="EMBL" id="QXFU01001934">
    <property type="protein sequence ID" value="KAE8993044.1"/>
    <property type="molecule type" value="Genomic_DNA"/>
</dbReference>
<evidence type="ECO:0000313" key="3">
    <source>
        <dbReference type="EMBL" id="KAE9308593.1"/>
    </source>
</evidence>
<dbReference type="EMBL" id="QXFV01001893">
    <property type="protein sequence ID" value="KAE8996418.1"/>
    <property type="molecule type" value="Genomic_DNA"/>
</dbReference>
<evidence type="ECO:0000313" key="4">
    <source>
        <dbReference type="Proteomes" id="UP000429607"/>
    </source>
</evidence>
<dbReference type="AlphaFoldDB" id="A0A6A3JLP1"/>
<accession>A0A6A3JLP1</accession>
<dbReference type="Proteomes" id="UP000435112">
    <property type="component" value="Unassembled WGS sequence"/>
</dbReference>
<evidence type="ECO:0000313" key="6">
    <source>
        <dbReference type="Proteomes" id="UP000435112"/>
    </source>
</evidence>
<evidence type="ECO:0000313" key="5">
    <source>
        <dbReference type="Proteomes" id="UP000434957"/>
    </source>
</evidence>
<dbReference type="OrthoDB" id="117801at2759"/>
<reference evidence="4 6" key="1">
    <citation type="submission" date="2018-09" db="EMBL/GenBank/DDBJ databases">
        <title>Genomic investigation of the strawberry pathogen Phytophthora fragariae indicates pathogenicity is determined by transcriptional variation in three key races.</title>
        <authorList>
            <person name="Adams T.M."/>
            <person name="Armitage A.D."/>
            <person name="Sobczyk M.K."/>
            <person name="Bates H.J."/>
            <person name="Dunwell J.M."/>
            <person name="Nellist C.F."/>
            <person name="Harrison R.J."/>
        </authorList>
    </citation>
    <scope>NUCLEOTIDE SEQUENCE [LARGE SCALE GENOMIC DNA]</scope>
    <source>
        <strain evidence="2 4">SCRP249</strain>
        <strain evidence="1 6">SCRP324</strain>
        <strain evidence="3 5">SCRP333</strain>
    </source>
</reference>